<dbReference type="Proteomes" id="UP000248405">
    <property type="component" value="Unassembled WGS sequence"/>
</dbReference>
<name>A0A319BEH3_ASPVC</name>
<dbReference type="RefSeq" id="XP_025564218.1">
    <property type="nucleotide sequence ID" value="XM_025706515.1"/>
</dbReference>
<evidence type="ECO:0000313" key="1">
    <source>
        <dbReference type="EMBL" id="PYH70424.1"/>
    </source>
</evidence>
<evidence type="ECO:0000313" key="2">
    <source>
        <dbReference type="Proteomes" id="UP000248405"/>
    </source>
</evidence>
<dbReference type="EMBL" id="KZ821621">
    <property type="protein sequence ID" value="PYH70424.1"/>
    <property type="molecule type" value="Genomic_DNA"/>
</dbReference>
<protein>
    <submittedName>
        <fullName evidence="1">Uncharacterized protein</fullName>
    </submittedName>
</protein>
<accession>A0A319BEH3</accession>
<gene>
    <name evidence="1" type="ORF">BO88DRAFT_404041</name>
</gene>
<reference evidence="1" key="1">
    <citation type="submission" date="2016-12" db="EMBL/GenBank/DDBJ databases">
        <title>The genomes of Aspergillus section Nigri reveals drivers in fungal speciation.</title>
        <authorList>
            <consortium name="DOE Joint Genome Institute"/>
            <person name="Vesth T.C."/>
            <person name="Nybo J."/>
            <person name="Theobald S."/>
            <person name="Brandl J."/>
            <person name="Frisvad J.C."/>
            <person name="Nielsen K.F."/>
            <person name="Lyhne E.K."/>
            <person name="Kogle M.E."/>
            <person name="Kuo A."/>
            <person name="Riley R."/>
            <person name="Clum A."/>
            <person name="Nolan M."/>
            <person name="Lipzen A."/>
            <person name="Salamov A."/>
            <person name="Henrissat B."/>
            <person name="Wiebenga A."/>
            <person name="De Vries R.P."/>
            <person name="Grigoriev I.V."/>
            <person name="Mortensen U.H."/>
            <person name="Andersen M.R."/>
            <person name="Baker S.E."/>
        </authorList>
    </citation>
    <scope>NUCLEOTIDE SEQUENCE [LARGE SCALE GENOMIC DNA]</scope>
    <source>
        <strain evidence="1">CBS 113365</strain>
    </source>
</reference>
<dbReference type="GeneID" id="37211107"/>
<sequence length="80" mass="9424">MCWTRVDLCLQITYLTWLLVVVRDLIYPCRMHETCLSSLDVVPWIGEFYSCVLVMCGGSDRMVDMVYFDRGSWKVTVEFE</sequence>
<proteinExistence type="predicted"/>
<organism evidence="1 2">
    <name type="scientific">Aspergillus vadensis (strain CBS 113365 / IMI 142717 / IBT 24658)</name>
    <dbReference type="NCBI Taxonomy" id="1448311"/>
    <lineage>
        <taxon>Eukaryota</taxon>
        <taxon>Fungi</taxon>
        <taxon>Dikarya</taxon>
        <taxon>Ascomycota</taxon>
        <taxon>Pezizomycotina</taxon>
        <taxon>Eurotiomycetes</taxon>
        <taxon>Eurotiomycetidae</taxon>
        <taxon>Eurotiales</taxon>
        <taxon>Aspergillaceae</taxon>
        <taxon>Aspergillus</taxon>
        <taxon>Aspergillus subgen. Circumdati</taxon>
    </lineage>
</organism>
<dbReference type="AlphaFoldDB" id="A0A319BEH3"/>
<keyword evidence="2" id="KW-1185">Reference proteome</keyword>